<dbReference type="OrthoDB" id="10543943at2759"/>
<dbReference type="Proteomes" id="UP000030747">
    <property type="component" value="Unassembled WGS sequence"/>
</dbReference>
<proteinExistence type="predicted"/>
<organism evidence="1 2">
    <name type="scientific">Eimeria tenella</name>
    <name type="common">Coccidian parasite</name>
    <dbReference type="NCBI Taxonomy" id="5802"/>
    <lineage>
        <taxon>Eukaryota</taxon>
        <taxon>Sar</taxon>
        <taxon>Alveolata</taxon>
        <taxon>Apicomplexa</taxon>
        <taxon>Conoidasida</taxon>
        <taxon>Coccidia</taxon>
        <taxon>Eucoccidiorida</taxon>
        <taxon>Eimeriorina</taxon>
        <taxon>Eimeriidae</taxon>
        <taxon>Eimeria</taxon>
    </lineage>
</organism>
<reference evidence="1" key="2">
    <citation type="submission" date="2013-10" db="EMBL/GenBank/DDBJ databases">
        <authorList>
            <person name="Aslett M."/>
        </authorList>
    </citation>
    <scope>NUCLEOTIDE SEQUENCE [LARGE SCALE GENOMIC DNA]</scope>
    <source>
        <strain evidence="1">Houghton</strain>
    </source>
</reference>
<evidence type="ECO:0000313" key="1">
    <source>
        <dbReference type="EMBL" id="CDJ42010.1"/>
    </source>
</evidence>
<dbReference type="GeneID" id="25251380"/>
<reference evidence="1" key="1">
    <citation type="submission" date="2013-10" db="EMBL/GenBank/DDBJ databases">
        <title>Genomic analysis of the causative agents of coccidiosis in chickens.</title>
        <authorList>
            <person name="Reid A.J."/>
            <person name="Blake D."/>
            <person name="Billington K."/>
            <person name="Browne H."/>
            <person name="Dunn M."/>
            <person name="Hung S."/>
            <person name="Kawahara F."/>
            <person name="Miranda-Saavedra D."/>
            <person name="Mourier T."/>
            <person name="Nagra H."/>
            <person name="Otto T.D."/>
            <person name="Rawlings N."/>
            <person name="Sanchez A."/>
            <person name="Sanders M."/>
            <person name="Subramaniam C."/>
            <person name="Tay Y."/>
            <person name="Dear P."/>
            <person name="Doerig C."/>
            <person name="Gruber A."/>
            <person name="Parkinson J."/>
            <person name="Shirley M."/>
            <person name="Wan K.L."/>
            <person name="Berriman M."/>
            <person name="Tomley F."/>
            <person name="Pain A."/>
        </authorList>
    </citation>
    <scope>NUCLEOTIDE SEQUENCE [LARGE SCALE GENOMIC DNA]</scope>
    <source>
        <strain evidence="1">Houghton</strain>
    </source>
</reference>
<gene>
    <name evidence="1" type="ORF">ETH_00010935</name>
</gene>
<dbReference type="RefSeq" id="XP_013232760.1">
    <property type="nucleotide sequence ID" value="XM_013377306.1"/>
</dbReference>
<name>U6L2L9_EIMTE</name>
<evidence type="ECO:0000313" key="2">
    <source>
        <dbReference type="Proteomes" id="UP000030747"/>
    </source>
</evidence>
<dbReference type="EMBL" id="HG675688">
    <property type="protein sequence ID" value="CDJ42010.1"/>
    <property type="molecule type" value="Genomic_DNA"/>
</dbReference>
<protein>
    <submittedName>
        <fullName evidence="1">Uncharacterized protein</fullName>
    </submittedName>
</protein>
<keyword evidence="2" id="KW-1185">Reference proteome</keyword>
<dbReference type="AlphaFoldDB" id="U6L2L9"/>
<accession>U6L2L9</accession>
<dbReference type="VEuPathDB" id="ToxoDB:ETH_00010935"/>
<sequence>MQLDPDQGSEWVTGSRKIDRRKRVLGSCAVSPPSACSLEGRSKPLSSLVTTKLACNKYGLSCRRETAEAVLRRARRRSMAATFTCDFDGAFSTKSFADVPVLTLPTGLRVVRPRVPEG</sequence>